<dbReference type="InterPro" id="IPR003646">
    <property type="entry name" value="SH3-like_bac-type"/>
</dbReference>
<evidence type="ECO:0000313" key="4">
    <source>
        <dbReference type="Proteomes" id="UP000237662"/>
    </source>
</evidence>
<feature type="chain" id="PRO_5015499199" evidence="1">
    <location>
        <begin position="22"/>
        <end position="272"/>
    </location>
</feature>
<dbReference type="Gene3D" id="2.30.30.40">
    <property type="entry name" value="SH3 Domains"/>
    <property type="match status" value="1"/>
</dbReference>
<comment type="caution">
    <text evidence="3">The sequence shown here is derived from an EMBL/GenBank/DDBJ whole genome shotgun (WGS) entry which is preliminary data.</text>
</comment>
<evidence type="ECO:0000256" key="1">
    <source>
        <dbReference type="SAM" id="SignalP"/>
    </source>
</evidence>
<dbReference type="EMBL" id="PTJC01000006">
    <property type="protein sequence ID" value="PPK86208.1"/>
    <property type="molecule type" value="Genomic_DNA"/>
</dbReference>
<accession>A0A2S6I4W7</accession>
<keyword evidence="1" id="KW-0732">Signal</keyword>
<feature type="signal peptide" evidence="1">
    <location>
        <begin position="1"/>
        <end position="21"/>
    </location>
</feature>
<reference evidence="3 4" key="1">
    <citation type="submission" date="2018-02" db="EMBL/GenBank/DDBJ databases">
        <title>Genomic Encyclopedia of Archaeal and Bacterial Type Strains, Phase II (KMG-II): from individual species to whole genera.</title>
        <authorList>
            <person name="Goeker M."/>
        </authorList>
    </citation>
    <scope>NUCLEOTIDE SEQUENCE [LARGE SCALE GENOMIC DNA]</scope>
    <source>
        <strain evidence="3 4">DSM 29526</strain>
    </source>
</reference>
<keyword evidence="4" id="KW-1185">Reference proteome</keyword>
<sequence length="272" mass="30091">MNSKCVSVILIGSLTFLVACGAEDSRATDSPEPAVATAVDTLPAVAEAPPLSKGEALTAWVDGLFIRIRPERGATVVTQVAAGTPLTFTGGVSEDTEVLMMRGIVFEEPWLQVRTTEGAEGWVYGGAVQRTNDDRGMAYLSAERFEFPHFGTFDLRDWEKLPVKETSGGSATRTRREYRKDDRTLAIQRTEVGDYGLETNYILTDADGNDLKIRTLEFAVDPRYRLTETVTDYTVSPPVRYRRVQDMPRHYTQLDAVPELATGAWETTTLAQ</sequence>
<dbReference type="AlphaFoldDB" id="A0A2S6I4W7"/>
<dbReference type="OrthoDB" id="1418530at2"/>
<dbReference type="PROSITE" id="PS51257">
    <property type="entry name" value="PROKAR_LIPOPROTEIN"/>
    <property type="match status" value="1"/>
</dbReference>
<feature type="domain" description="SH3b" evidence="2">
    <location>
        <begin position="62"/>
        <end position="128"/>
    </location>
</feature>
<organism evidence="3 4">
    <name type="scientific">Neolewinella xylanilytica</name>
    <dbReference type="NCBI Taxonomy" id="1514080"/>
    <lineage>
        <taxon>Bacteria</taxon>
        <taxon>Pseudomonadati</taxon>
        <taxon>Bacteroidota</taxon>
        <taxon>Saprospiria</taxon>
        <taxon>Saprospirales</taxon>
        <taxon>Lewinellaceae</taxon>
        <taxon>Neolewinella</taxon>
    </lineage>
</organism>
<gene>
    <name evidence="3" type="ORF">CLV84_3130</name>
</gene>
<dbReference type="Pfam" id="PF08239">
    <property type="entry name" value="SH3_3"/>
    <property type="match status" value="1"/>
</dbReference>
<evidence type="ECO:0000259" key="2">
    <source>
        <dbReference type="Pfam" id="PF08239"/>
    </source>
</evidence>
<evidence type="ECO:0000313" key="3">
    <source>
        <dbReference type="EMBL" id="PPK86208.1"/>
    </source>
</evidence>
<dbReference type="RefSeq" id="WP_104420658.1">
    <property type="nucleotide sequence ID" value="NZ_PTJC01000006.1"/>
</dbReference>
<proteinExistence type="predicted"/>
<protein>
    <submittedName>
        <fullName evidence="3">SH3 domain-containing protein</fullName>
    </submittedName>
</protein>
<name>A0A2S6I4W7_9BACT</name>
<dbReference type="Proteomes" id="UP000237662">
    <property type="component" value="Unassembled WGS sequence"/>
</dbReference>